<gene>
    <name evidence="4" type="ORF">PT974_12407</name>
</gene>
<dbReference type="Gene3D" id="4.10.240.10">
    <property type="entry name" value="Zn(2)-C6 fungal-type DNA-binding domain"/>
    <property type="match status" value="1"/>
</dbReference>
<feature type="region of interest" description="Disordered" evidence="2">
    <location>
        <begin position="662"/>
        <end position="701"/>
    </location>
</feature>
<dbReference type="SMART" id="SM00066">
    <property type="entry name" value="GAL4"/>
    <property type="match status" value="1"/>
</dbReference>
<dbReference type="CDD" id="cd12148">
    <property type="entry name" value="fungal_TF_MHR"/>
    <property type="match status" value="1"/>
</dbReference>
<proteinExistence type="predicted"/>
<feature type="region of interest" description="Disordered" evidence="2">
    <location>
        <begin position="115"/>
        <end position="136"/>
    </location>
</feature>
<dbReference type="PANTHER" id="PTHR31644:SF3">
    <property type="entry name" value="ZN(II)2CYS6 TRANSCRIPTION FACTOR (EUROFUNG)"/>
    <property type="match status" value="1"/>
</dbReference>
<dbReference type="Pfam" id="PF00172">
    <property type="entry name" value="Zn_clus"/>
    <property type="match status" value="1"/>
</dbReference>
<dbReference type="SUPFAM" id="SSF57701">
    <property type="entry name" value="Zn2/Cys6 DNA-binding domain"/>
    <property type="match status" value="1"/>
</dbReference>
<dbReference type="InterPro" id="IPR036864">
    <property type="entry name" value="Zn2-C6_fun-type_DNA-bd_sf"/>
</dbReference>
<feature type="domain" description="Zn(2)-C6 fungal-type" evidence="3">
    <location>
        <begin position="18"/>
        <end position="55"/>
    </location>
</feature>
<dbReference type="PANTHER" id="PTHR31644">
    <property type="entry name" value="TRANSCRIPTIONAL ACTIVATOR ARO80-RELATED"/>
    <property type="match status" value="1"/>
</dbReference>
<sequence>MPTEGRRPDRPYNRAYQACINCRRKKVKCIVDNDEDGQPQSFCTRCRRELRQCVFTADRGGPSGVIPSTHHRTVVVEANHAVPEMSSSTFTNNDYNQSISIPFHESNLKSSDIGNDESPVSYDAEEGTNALPSQSVNNDYTIGAQDAGCRAAAEVCHEVWPTVRHRLSTPSANTLETWSNWRFVQTGLLSAEEAVTYADLFFRNMAALSPIVHDYYSDHENHHTLIRRDPVLCCTIMAISSRHHILDTEGGLTRGYHIHDRLWKYCQSLFDQAIWNERRAVRDQMRYLGLMESMLLITEWHPRASHLPVESDYFGSREDLFAEEQNLSRNKVPNKWLREVEEIAERSDRTSWMLLGNALTLGHELDLFDAKEDMTVVTVDGAESILFSNYLIIRRNRLRRILFIYITQLASRLGCSYPKTPFHQVIVASMHQPNTCLDENWHNHVSLWIELSRLIRSSSEFLFPSKSVTQDLLHSGRYAEFLDHFRPLLAQWWEQYSRITNGSVSHRLLSIDYQFVRLYINSMALQAVSHRVSTGQNPTMGSQLEKTSDYAFIREVIDGCTHILETVIKLANDNHLKYIPTRLHIRIASASIYLIHALALGARQSELTRSIALVDSAVNALRVHAVDDVHLGVRYASLLQKHLKGLRKRFIRAQDTVSSFPLPQYETGSGGSDVPLPITNTSGEKASSAGPSNSSWGDAGTPMSGSDWVAIPMEASNGGQQQQCSSFMEFLFDMDPSDMRFFWDV</sequence>
<dbReference type="InterPro" id="IPR001138">
    <property type="entry name" value="Zn2Cys6_DnaBD"/>
</dbReference>
<dbReference type="Proteomes" id="UP001338125">
    <property type="component" value="Unassembled WGS sequence"/>
</dbReference>
<evidence type="ECO:0000256" key="2">
    <source>
        <dbReference type="SAM" id="MobiDB-lite"/>
    </source>
</evidence>
<dbReference type="EMBL" id="JAVFKD010000016">
    <property type="protein sequence ID" value="KAK5988265.1"/>
    <property type="molecule type" value="Genomic_DNA"/>
</dbReference>
<protein>
    <submittedName>
        <fullName evidence="4">Transcriptional activator ARO80</fullName>
    </submittedName>
</protein>
<dbReference type="InterPro" id="IPR052780">
    <property type="entry name" value="AAA_Catabolism_Regulators"/>
</dbReference>
<feature type="compositionally biased region" description="Polar residues" evidence="2">
    <location>
        <begin position="678"/>
        <end position="696"/>
    </location>
</feature>
<dbReference type="PROSITE" id="PS50048">
    <property type="entry name" value="ZN2_CY6_FUNGAL_2"/>
    <property type="match status" value="1"/>
</dbReference>
<evidence type="ECO:0000259" key="3">
    <source>
        <dbReference type="PROSITE" id="PS50048"/>
    </source>
</evidence>
<keyword evidence="5" id="KW-1185">Reference proteome</keyword>
<evidence type="ECO:0000313" key="4">
    <source>
        <dbReference type="EMBL" id="KAK5988265.1"/>
    </source>
</evidence>
<evidence type="ECO:0000313" key="5">
    <source>
        <dbReference type="Proteomes" id="UP001338125"/>
    </source>
</evidence>
<organism evidence="4 5">
    <name type="scientific">Cladobotryum mycophilum</name>
    <dbReference type="NCBI Taxonomy" id="491253"/>
    <lineage>
        <taxon>Eukaryota</taxon>
        <taxon>Fungi</taxon>
        <taxon>Dikarya</taxon>
        <taxon>Ascomycota</taxon>
        <taxon>Pezizomycotina</taxon>
        <taxon>Sordariomycetes</taxon>
        <taxon>Hypocreomycetidae</taxon>
        <taxon>Hypocreales</taxon>
        <taxon>Hypocreaceae</taxon>
        <taxon>Cladobotryum</taxon>
    </lineage>
</organism>
<name>A0ABR0S922_9HYPO</name>
<reference evidence="4 5" key="1">
    <citation type="submission" date="2024-01" db="EMBL/GenBank/DDBJ databases">
        <title>Complete genome of Cladobotryum mycophilum ATHUM6906.</title>
        <authorList>
            <person name="Christinaki A.C."/>
            <person name="Myridakis A.I."/>
            <person name="Kouvelis V.N."/>
        </authorList>
    </citation>
    <scope>NUCLEOTIDE SEQUENCE [LARGE SCALE GENOMIC DNA]</scope>
    <source>
        <strain evidence="4 5">ATHUM6906</strain>
    </source>
</reference>
<evidence type="ECO:0000256" key="1">
    <source>
        <dbReference type="ARBA" id="ARBA00023242"/>
    </source>
</evidence>
<accession>A0ABR0S922</accession>
<comment type="caution">
    <text evidence="4">The sequence shown here is derived from an EMBL/GenBank/DDBJ whole genome shotgun (WGS) entry which is preliminary data.</text>
</comment>
<keyword evidence="1" id="KW-0539">Nucleus</keyword>
<dbReference type="CDD" id="cd00067">
    <property type="entry name" value="GAL4"/>
    <property type="match status" value="1"/>
</dbReference>